<dbReference type="PROSITE" id="PS50287">
    <property type="entry name" value="SRCR_2"/>
    <property type="match status" value="1"/>
</dbReference>
<dbReference type="PROSITE" id="PS51123">
    <property type="entry name" value="OMPA_2"/>
    <property type="match status" value="1"/>
</dbReference>
<protein>
    <recommendedName>
        <fullName evidence="9">OmpA-like domain-containing protein</fullName>
    </recommendedName>
</protein>
<feature type="domain" description="SRCR" evidence="5">
    <location>
        <begin position="135"/>
        <end position="159"/>
    </location>
</feature>
<dbReference type="PRINTS" id="PR01021">
    <property type="entry name" value="OMPADOMAIN"/>
</dbReference>
<dbReference type="Proteomes" id="UP000249254">
    <property type="component" value="Unassembled WGS sequence"/>
</dbReference>
<organism evidence="7 8">
    <name type="scientific">Phenylobacterium soli</name>
    <dbReference type="NCBI Taxonomy" id="2170551"/>
    <lineage>
        <taxon>Bacteria</taxon>
        <taxon>Pseudomonadati</taxon>
        <taxon>Pseudomonadota</taxon>
        <taxon>Alphaproteobacteria</taxon>
        <taxon>Caulobacterales</taxon>
        <taxon>Caulobacteraceae</taxon>
        <taxon>Phenylobacterium</taxon>
    </lineage>
</organism>
<evidence type="ECO:0000256" key="4">
    <source>
        <dbReference type="SAM" id="SignalP"/>
    </source>
</evidence>
<evidence type="ECO:0000259" key="5">
    <source>
        <dbReference type="PROSITE" id="PS50287"/>
    </source>
</evidence>
<proteinExistence type="predicted"/>
<dbReference type="Pfam" id="PF00691">
    <property type="entry name" value="OmpA"/>
    <property type="match status" value="1"/>
</dbReference>
<keyword evidence="4" id="KW-0732">Signal</keyword>
<dbReference type="OrthoDB" id="9814546at2"/>
<comment type="caution">
    <text evidence="7">The sequence shown here is derived from an EMBL/GenBank/DDBJ whole genome shotgun (WGS) entry which is preliminary data.</text>
</comment>
<dbReference type="SUPFAM" id="SSF103088">
    <property type="entry name" value="OmpA-like"/>
    <property type="match status" value="1"/>
</dbReference>
<dbReference type="PROSITE" id="PS51257">
    <property type="entry name" value="PROKAR_LIPOPROTEIN"/>
    <property type="match status" value="1"/>
</dbReference>
<feature type="signal peptide" evidence="4">
    <location>
        <begin position="1"/>
        <end position="24"/>
    </location>
</feature>
<dbReference type="Gene3D" id="3.30.1330.60">
    <property type="entry name" value="OmpA-like domain"/>
    <property type="match status" value="1"/>
</dbReference>
<evidence type="ECO:0000259" key="6">
    <source>
        <dbReference type="PROSITE" id="PS51123"/>
    </source>
</evidence>
<gene>
    <name evidence="7" type="ORF">DJ017_01905</name>
</gene>
<dbReference type="InterPro" id="IPR006665">
    <property type="entry name" value="OmpA-like"/>
</dbReference>
<evidence type="ECO:0000256" key="2">
    <source>
        <dbReference type="ARBA" id="ARBA00023136"/>
    </source>
</evidence>
<accession>A0A328AFE5</accession>
<comment type="subcellular location">
    <subcellularLocation>
        <location evidence="1">Membrane</location>
    </subcellularLocation>
</comment>
<dbReference type="EMBL" id="QFYQ01000001">
    <property type="protein sequence ID" value="RAK53369.1"/>
    <property type="molecule type" value="Genomic_DNA"/>
</dbReference>
<evidence type="ECO:0000313" key="7">
    <source>
        <dbReference type="EMBL" id="RAK53369.1"/>
    </source>
</evidence>
<dbReference type="InterPro" id="IPR001190">
    <property type="entry name" value="SRCR"/>
</dbReference>
<evidence type="ECO:0000256" key="3">
    <source>
        <dbReference type="PROSITE-ProRule" id="PRU00473"/>
    </source>
</evidence>
<dbReference type="InterPro" id="IPR036737">
    <property type="entry name" value="OmpA-like_sf"/>
</dbReference>
<dbReference type="InterPro" id="IPR006664">
    <property type="entry name" value="OMP_bac"/>
</dbReference>
<dbReference type="GO" id="GO:0016020">
    <property type="term" value="C:membrane"/>
    <property type="evidence" value="ECO:0007669"/>
    <property type="project" value="UniProtKB-SubCell"/>
</dbReference>
<feature type="domain" description="OmpA-like" evidence="6">
    <location>
        <begin position="52"/>
        <end position="159"/>
    </location>
</feature>
<keyword evidence="2 3" id="KW-0472">Membrane</keyword>
<reference evidence="8" key="1">
    <citation type="submission" date="2018-05" db="EMBL/GenBank/DDBJ databases">
        <authorList>
            <person name="Li X."/>
        </authorList>
    </citation>
    <scope>NUCLEOTIDE SEQUENCE [LARGE SCALE GENOMIC DNA]</scope>
    <source>
        <strain evidence="8">LX32</strain>
    </source>
</reference>
<dbReference type="AlphaFoldDB" id="A0A328AFE5"/>
<keyword evidence="8" id="KW-1185">Reference proteome</keyword>
<name>A0A328AFE5_9CAUL</name>
<evidence type="ECO:0000313" key="8">
    <source>
        <dbReference type="Proteomes" id="UP000249254"/>
    </source>
</evidence>
<evidence type="ECO:0000256" key="1">
    <source>
        <dbReference type="ARBA" id="ARBA00004370"/>
    </source>
</evidence>
<dbReference type="RefSeq" id="WP_111527121.1">
    <property type="nucleotide sequence ID" value="NZ_JBHRSG010000001.1"/>
</dbReference>
<evidence type="ECO:0008006" key="9">
    <source>
        <dbReference type="Google" id="ProtNLM"/>
    </source>
</evidence>
<sequence>MMTNALRAHRLATLLALGAAVALSGCLTQRVKPTPSKAVADARAHRTAAPAPACPVLGDTASVGFGFGAATIGEVAQPELERVAQLLACHPQVSAVIVGQADGHGTDAEQKTLAQARAEAVAAGLRSRGVAAARLRLVQGAAPPAAEGRLVVMAEGRRW</sequence>
<feature type="chain" id="PRO_5016311876" description="OmpA-like domain-containing protein" evidence="4">
    <location>
        <begin position="25"/>
        <end position="159"/>
    </location>
</feature>